<evidence type="ECO:0000313" key="4">
    <source>
        <dbReference type="Proteomes" id="UP000515159"/>
    </source>
</evidence>
<accession>A0A6P8S674</accession>
<proteinExistence type="predicted"/>
<evidence type="ECO:0000313" key="5">
    <source>
        <dbReference type="RefSeq" id="XP_033813352.1"/>
    </source>
</evidence>
<feature type="compositionally biased region" description="Low complexity" evidence="2">
    <location>
        <begin position="1"/>
        <end position="18"/>
    </location>
</feature>
<dbReference type="GeneID" id="117366219"/>
<keyword evidence="1" id="KW-0175">Coiled coil</keyword>
<dbReference type="AlphaFoldDB" id="A0A6P8S674"/>
<evidence type="ECO:0000256" key="2">
    <source>
        <dbReference type="SAM" id="MobiDB-lite"/>
    </source>
</evidence>
<organism evidence="4 5">
    <name type="scientific">Geotrypetes seraphini</name>
    <name type="common">Gaboon caecilian</name>
    <name type="synonym">Caecilia seraphini</name>
    <dbReference type="NCBI Taxonomy" id="260995"/>
    <lineage>
        <taxon>Eukaryota</taxon>
        <taxon>Metazoa</taxon>
        <taxon>Chordata</taxon>
        <taxon>Craniata</taxon>
        <taxon>Vertebrata</taxon>
        <taxon>Euteleostomi</taxon>
        <taxon>Amphibia</taxon>
        <taxon>Gymnophiona</taxon>
        <taxon>Geotrypetes</taxon>
    </lineage>
</organism>
<dbReference type="RefSeq" id="XP_033813352.1">
    <property type="nucleotide sequence ID" value="XM_033957461.1"/>
</dbReference>
<dbReference type="PROSITE" id="PS00028">
    <property type="entry name" value="ZINC_FINGER_C2H2_1"/>
    <property type="match status" value="1"/>
</dbReference>
<keyword evidence="4" id="KW-1185">Reference proteome</keyword>
<dbReference type="InterPro" id="IPR013087">
    <property type="entry name" value="Znf_C2H2_type"/>
</dbReference>
<dbReference type="KEGG" id="gsh:117366219"/>
<dbReference type="Proteomes" id="UP000515159">
    <property type="component" value="Chromosome 8"/>
</dbReference>
<dbReference type="OrthoDB" id="9882192at2759"/>
<protein>
    <submittedName>
        <fullName evidence="5">Uncharacterized protein LOC117366219 isoform X1</fullName>
    </submittedName>
</protein>
<evidence type="ECO:0000256" key="1">
    <source>
        <dbReference type="SAM" id="Coils"/>
    </source>
</evidence>
<feature type="region of interest" description="Disordered" evidence="2">
    <location>
        <begin position="1"/>
        <end position="31"/>
    </location>
</feature>
<evidence type="ECO:0000259" key="3">
    <source>
        <dbReference type="PROSITE" id="PS00028"/>
    </source>
</evidence>
<feature type="domain" description="C2H2-type" evidence="3">
    <location>
        <begin position="142"/>
        <end position="162"/>
    </location>
</feature>
<sequence length="564" mass="62007">MRRAGQVPEAAAAPAQGRPGRGGGAARAGTLCSREPGPATGMAAFVAHPSVRIKGTEHSYNPVLCQDEQCAATAKGKHMHCPFCSVSESYQDPVILRAHYRVKHVDKGLDFAGLKILRCCNHCEIVGTIKGEKKFKGAHWHCYRCRNGFNRRDEAVKHFKTHFRNPHTTFQIQITQDVNNRHYYAHSAEAHPKSYGRLHIATGTNLDLMSVGSVLAQAVLTTGSPTFHTDKSTEVFSCHSVKDSSLTSGITVEGEENMCITSSSATAASSSSLTTHHTLVLMDPDGDNGNIIFEDGTSAVTGQVSESPDQSLLEKQLIELHQQNQRLKDDKEDTERKLRAEILQLKEHIASIVQANMRMAEELNRYRTSDDLEKKVNKMVEQMEWQHRELLQMQVAALRKEFSQKDERLVNGKSGHLEDSALEGQGLAATTSAHNLLANTTASSEHSNHMHLTPPSRLIASEDITPAQMGIGTSEVISFLEPSKNSPDAALEELEIVAVHLDTDQPISNLETHSLPTSMPFFPVPEMDKHQAVLSSPVAPSLGDKRLAEHVLVREAKSKLQRTV</sequence>
<feature type="coiled-coil region" evidence="1">
    <location>
        <begin position="310"/>
        <end position="348"/>
    </location>
</feature>
<reference evidence="5" key="1">
    <citation type="submission" date="2025-08" db="UniProtKB">
        <authorList>
            <consortium name="RefSeq"/>
        </authorList>
    </citation>
    <scope>IDENTIFICATION</scope>
</reference>
<dbReference type="InParanoid" id="A0A6P8S674"/>
<name>A0A6P8S674_GEOSA</name>
<gene>
    <name evidence="5" type="primary">LOC117366219</name>
</gene>